<evidence type="ECO:0000256" key="2">
    <source>
        <dbReference type="ARBA" id="ARBA00022737"/>
    </source>
</evidence>
<feature type="disulfide bond" evidence="4">
    <location>
        <begin position="379"/>
        <end position="397"/>
    </location>
</feature>
<feature type="compositionally biased region" description="Pro residues" evidence="5">
    <location>
        <begin position="459"/>
        <end position="484"/>
    </location>
</feature>
<accession>A0A8S3XXH3</accession>
<keyword evidence="1" id="KW-0245">EGF-like domain</keyword>
<feature type="compositionally biased region" description="Basic residues" evidence="5">
    <location>
        <begin position="538"/>
        <end position="548"/>
    </location>
</feature>
<keyword evidence="2" id="KW-0677">Repeat</keyword>
<name>A0A8S3XXH3_PARAO</name>
<protein>
    <submittedName>
        <fullName evidence="6">(apollo) hypothetical protein</fullName>
    </submittedName>
</protein>
<proteinExistence type="predicted"/>
<feature type="region of interest" description="Disordered" evidence="5">
    <location>
        <begin position="459"/>
        <end position="487"/>
    </location>
</feature>
<dbReference type="OrthoDB" id="72419at2759"/>
<dbReference type="Pfam" id="PF00057">
    <property type="entry name" value="Ldl_recept_a"/>
    <property type="match status" value="1"/>
</dbReference>
<dbReference type="InterPro" id="IPR023415">
    <property type="entry name" value="LDLR_class-A_CS"/>
</dbReference>
<evidence type="ECO:0000256" key="5">
    <source>
        <dbReference type="SAM" id="MobiDB-lite"/>
    </source>
</evidence>
<feature type="compositionally biased region" description="Pro residues" evidence="5">
    <location>
        <begin position="572"/>
        <end position="583"/>
    </location>
</feature>
<dbReference type="EMBL" id="CAJQZP010001418">
    <property type="protein sequence ID" value="CAG5044818.1"/>
    <property type="molecule type" value="Genomic_DNA"/>
</dbReference>
<dbReference type="SMART" id="SM00135">
    <property type="entry name" value="LY"/>
    <property type="match status" value="4"/>
</dbReference>
<evidence type="ECO:0000256" key="4">
    <source>
        <dbReference type="PROSITE-ProRule" id="PRU00124"/>
    </source>
</evidence>
<comment type="caution">
    <text evidence="6">The sequence shown here is derived from an EMBL/GenBank/DDBJ whole genome shotgun (WGS) entry which is preliminary data.</text>
</comment>
<evidence type="ECO:0000256" key="3">
    <source>
        <dbReference type="ARBA" id="ARBA00023157"/>
    </source>
</evidence>
<keyword evidence="7" id="KW-1185">Reference proteome</keyword>
<dbReference type="InterPro" id="IPR000033">
    <property type="entry name" value="LDLR_classB_rpt"/>
</dbReference>
<gene>
    <name evidence="6" type="ORF">PAPOLLO_LOCUS23126</name>
</gene>
<evidence type="ECO:0000256" key="1">
    <source>
        <dbReference type="ARBA" id="ARBA00022536"/>
    </source>
</evidence>
<sequence>MLRVDVLKQLSATSASTSLLQLTCAVMILQMLFTPVNIIREREKEPEEYLLFAQKNAIGRVLVATGECNDAFIPLTGLKSVKAIEYDPVNKHLYWIDDESHAIRRVPVSYSTTSAITDSTPVITGLTRPFHMVLDVIGRALYWTCLDSDSINATSIVNSSLTGVILRGEKMMPRHLGFHQTKRLLVWNDVGLGVIMRANVDGTSRAELAGATNATALTVDQASGTVYWAVNRQIHAVDLDGTNKRVVWQGGWVGALASYGGALYLSGGERALMRLPLHRRDAPAAPVPHLARLAALLPVAKAFDIFSLQQHYKKEEFFHLKIFFRCDGTVDCPDGSDEGPECGSCTGGLRCADGSCAAALGACATGAYCAAPLPAAFRCDQRLCLAPQLLCDGRLHCEDGSDELPSACGYGQKEPTVSAESSGRISRALAVCGALAGAGAVVAGAWAALRHCRRVVRRPPPARPLMPLKPPLPHPPHPPRPPTRSRPLGASCSDLVCSSFDDCATESLCERYPRPTTNPPPSPATASSGGAGAGGGAGRRRAYRHYRAMNRPPPPTPASTDACESEPEPAARAPPPSPAPLTY</sequence>
<dbReference type="AlphaFoldDB" id="A0A8S3XXH3"/>
<keyword evidence="3 4" id="KW-1015">Disulfide bond</keyword>
<dbReference type="PROSITE" id="PS50068">
    <property type="entry name" value="LDLRA_2"/>
    <property type="match status" value="1"/>
</dbReference>
<dbReference type="Proteomes" id="UP000691718">
    <property type="component" value="Unassembled WGS sequence"/>
</dbReference>
<dbReference type="PROSITE" id="PS01209">
    <property type="entry name" value="LDLRA_1"/>
    <property type="match status" value="1"/>
</dbReference>
<evidence type="ECO:0000313" key="7">
    <source>
        <dbReference type="Proteomes" id="UP000691718"/>
    </source>
</evidence>
<dbReference type="CDD" id="cd00112">
    <property type="entry name" value="LDLa"/>
    <property type="match status" value="2"/>
</dbReference>
<reference evidence="6" key="1">
    <citation type="submission" date="2021-04" db="EMBL/GenBank/DDBJ databases">
        <authorList>
            <person name="Tunstrom K."/>
        </authorList>
    </citation>
    <scope>NUCLEOTIDE SEQUENCE</scope>
</reference>
<dbReference type="InterPro" id="IPR002172">
    <property type="entry name" value="LDrepeatLR_classA_rpt"/>
</dbReference>
<evidence type="ECO:0000313" key="6">
    <source>
        <dbReference type="EMBL" id="CAG5044818.1"/>
    </source>
</evidence>
<comment type="caution">
    <text evidence="4">Lacks conserved residue(s) required for the propagation of feature annotation.</text>
</comment>
<dbReference type="SMART" id="SM00192">
    <property type="entry name" value="LDLa"/>
    <property type="match status" value="2"/>
</dbReference>
<dbReference type="InterPro" id="IPR050778">
    <property type="entry name" value="Cueball_EGF_LRP_Nidogen"/>
</dbReference>
<dbReference type="PANTHER" id="PTHR46513">
    <property type="entry name" value="VITELLOGENIN RECEPTOR-LIKE PROTEIN-RELATED-RELATED"/>
    <property type="match status" value="1"/>
</dbReference>
<organism evidence="6 7">
    <name type="scientific">Parnassius apollo</name>
    <name type="common">Apollo butterfly</name>
    <name type="synonym">Papilio apollo</name>
    <dbReference type="NCBI Taxonomy" id="110799"/>
    <lineage>
        <taxon>Eukaryota</taxon>
        <taxon>Metazoa</taxon>
        <taxon>Ecdysozoa</taxon>
        <taxon>Arthropoda</taxon>
        <taxon>Hexapoda</taxon>
        <taxon>Insecta</taxon>
        <taxon>Pterygota</taxon>
        <taxon>Neoptera</taxon>
        <taxon>Endopterygota</taxon>
        <taxon>Lepidoptera</taxon>
        <taxon>Glossata</taxon>
        <taxon>Ditrysia</taxon>
        <taxon>Papilionoidea</taxon>
        <taxon>Papilionidae</taxon>
        <taxon>Parnassiinae</taxon>
        <taxon>Parnassini</taxon>
        <taxon>Parnassius</taxon>
        <taxon>Parnassius</taxon>
    </lineage>
</organism>
<feature type="region of interest" description="Disordered" evidence="5">
    <location>
        <begin position="512"/>
        <end position="583"/>
    </location>
</feature>